<dbReference type="InterPro" id="IPR000668">
    <property type="entry name" value="Peptidase_C1A_C"/>
</dbReference>
<evidence type="ECO:0000256" key="2">
    <source>
        <dbReference type="ARBA" id="ARBA00022670"/>
    </source>
</evidence>
<dbReference type="InterPro" id="IPR025660">
    <property type="entry name" value="Pept_his_AS"/>
</dbReference>
<keyword evidence="3 7" id="KW-0732">Signal</keyword>
<evidence type="ECO:0000256" key="4">
    <source>
        <dbReference type="ARBA" id="ARBA00022801"/>
    </source>
</evidence>
<feature type="chain" id="PRO_5039645029" evidence="7">
    <location>
        <begin position="19"/>
        <end position="353"/>
    </location>
</feature>
<keyword evidence="4" id="KW-0378">Hydrolase</keyword>
<dbReference type="FunFam" id="3.90.70.10:FF:000067">
    <property type="entry name" value="Senescence-specific cysteine protease"/>
    <property type="match status" value="1"/>
</dbReference>
<protein>
    <submittedName>
        <fullName evidence="10">Uncharacterized protein</fullName>
    </submittedName>
</protein>
<dbReference type="SUPFAM" id="SSF54001">
    <property type="entry name" value="Cysteine proteinases"/>
    <property type="match status" value="1"/>
</dbReference>
<dbReference type="CDD" id="cd02248">
    <property type="entry name" value="Peptidase_C1A"/>
    <property type="match status" value="1"/>
</dbReference>
<feature type="domain" description="Cathepsin propeptide inhibitor" evidence="9">
    <location>
        <begin position="34"/>
        <end position="90"/>
    </location>
</feature>
<dbReference type="PRINTS" id="PR00705">
    <property type="entry name" value="PAPAIN"/>
</dbReference>
<dbReference type="Pfam" id="PF08246">
    <property type="entry name" value="Inhibitor_I29"/>
    <property type="match status" value="1"/>
</dbReference>
<keyword evidence="5" id="KW-0788">Thiol protease</keyword>
<evidence type="ECO:0000259" key="9">
    <source>
        <dbReference type="SMART" id="SM00848"/>
    </source>
</evidence>
<dbReference type="SMART" id="SM00848">
    <property type="entry name" value="Inhibitor_I29"/>
    <property type="match status" value="1"/>
</dbReference>
<organism evidence="10 11">
    <name type="scientific">Dioscorea zingiberensis</name>
    <dbReference type="NCBI Taxonomy" id="325984"/>
    <lineage>
        <taxon>Eukaryota</taxon>
        <taxon>Viridiplantae</taxon>
        <taxon>Streptophyta</taxon>
        <taxon>Embryophyta</taxon>
        <taxon>Tracheophyta</taxon>
        <taxon>Spermatophyta</taxon>
        <taxon>Magnoliopsida</taxon>
        <taxon>Liliopsida</taxon>
        <taxon>Dioscoreales</taxon>
        <taxon>Dioscoreaceae</taxon>
        <taxon>Dioscorea</taxon>
    </lineage>
</organism>
<dbReference type="InterPro" id="IPR013128">
    <property type="entry name" value="Peptidase_C1A"/>
</dbReference>
<feature type="domain" description="Peptidase C1A papain C-terminal" evidence="8">
    <location>
        <begin position="127"/>
        <end position="340"/>
    </location>
</feature>
<dbReference type="Pfam" id="PF00112">
    <property type="entry name" value="Peptidase_C1"/>
    <property type="match status" value="1"/>
</dbReference>
<evidence type="ECO:0000259" key="8">
    <source>
        <dbReference type="SMART" id="SM00645"/>
    </source>
</evidence>
<evidence type="ECO:0000256" key="7">
    <source>
        <dbReference type="SAM" id="SignalP"/>
    </source>
</evidence>
<evidence type="ECO:0000313" key="11">
    <source>
        <dbReference type="Proteomes" id="UP001085076"/>
    </source>
</evidence>
<dbReference type="InterPro" id="IPR013201">
    <property type="entry name" value="Prot_inhib_I29"/>
</dbReference>
<evidence type="ECO:0000256" key="3">
    <source>
        <dbReference type="ARBA" id="ARBA00022729"/>
    </source>
</evidence>
<dbReference type="InterPro" id="IPR038765">
    <property type="entry name" value="Papain-like_cys_pep_sf"/>
</dbReference>
<dbReference type="AlphaFoldDB" id="A0A9D5D2T4"/>
<dbReference type="GO" id="GO:0008234">
    <property type="term" value="F:cysteine-type peptidase activity"/>
    <property type="evidence" value="ECO:0007669"/>
    <property type="project" value="UniProtKB-KW"/>
</dbReference>
<dbReference type="PROSITE" id="PS00639">
    <property type="entry name" value="THIOL_PROTEASE_HIS"/>
    <property type="match status" value="1"/>
</dbReference>
<name>A0A9D5D2T4_9LILI</name>
<accession>A0A9D5D2T4</accession>
<dbReference type="InterPro" id="IPR039417">
    <property type="entry name" value="Peptidase_C1A_papain-like"/>
</dbReference>
<proteinExistence type="inferred from homology"/>
<reference evidence="10" key="1">
    <citation type="submission" date="2021-03" db="EMBL/GenBank/DDBJ databases">
        <authorList>
            <person name="Li Z."/>
            <person name="Yang C."/>
        </authorList>
    </citation>
    <scope>NUCLEOTIDE SEQUENCE</scope>
    <source>
        <strain evidence="10">Dzin_1.0</strain>
        <tissue evidence="10">Leaf</tissue>
    </source>
</reference>
<dbReference type="SMART" id="SM00645">
    <property type="entry name" value="Pept_C1"/>
    <property type="match status" value="1"/>
</dbReference>
<dbReference type="OrthoDB" id="10253408at2759"/>
<reference evidence="10" key="2">
    <citation type="journal article" date="2022" name="Hortic Res">
        <title>The genome of Dioscorea zingiberensis sheds light on the biosynthesis, origin and evolution of the medicinally important diosgenin saponins.</title>
        <authorList>
            <person name="Li Y."/>
            <person name="Tan C."/>
            <person name="Li Z."/>
            <person name="Guo J."/>
            <person name="Li S."/>
            <person name="Chen X."/>
            <person name="Wang C."/>
            <person name="Dai X."/>
            <person name="Yang H."/>
            <person name="Song W."/>
            <person name="Hou L."/>
            <person name="Xu J."/>
            <person name="Tong Z."/>
            <person name="Xu A."/>
            <person name="Yuan X."/>
            <person name="Wang W."/>
            <person name="Yang Q."/>
            <person name="Chen L."/>
            <person name="Sun Z."/>
            <person name="Wang K."/>
            <person name="Pan B."/>
            <person name="Chen J."/>
            <person name="Bao Y."/>
            <person name="Liu F."/>
            <person name="Qi X."/>
            <person name="Gang D.R."/>
            <person name="Wen J."/>
            <person name="Li J."/>
        </authorList>
    </citation>
    <scope>NUCLEOTIDE SEQUENCE</scope>
    <source>
        <strain evidence="10">Dzin_1.0</strain>
    </source>
</reference>
<feature type="signal peptide" evidence="7">
    <location>
        <begin position="1"/>
        <end position="18"/>
    </location>
</feature>
<dbReference type="Gene3D" id="3.90.70.10">
    <property type="entry name" value="Cysteine proteinases"/>
    <property type="match status" value="1"/>
</dbReference>
<keyword evidence="11" id="KW-1185">Reference proteome</keyword>
<evidence type="ECO:0000256" key="6">
    <source>
        <dbReference type="ARBA" id="ARBA00023157"/>
    </source>
</evidence>
<dbReference type="EMBL" id="JAGGNH010000001">
    <property type="protein sequence ID" value="KAJ0984366.1"/>
    <property type="molecule type" value="Genomic_DNA"/>
</dbReference>
<dbReference type="GO" id="GO:0006508">
    <property type="term" value="P:proteolysis"/>
    <property type="evidence" value="ECO:0007669"/>
    <property type="project" value="UniProtKB-KW"/>
</dbReference>
<dbReference type="PANTHER" id="PTHR12411">
    <property type="entry name" value="CYSTEINE PROTEASE FAMILY C1-RELATED"/>
    <property type="match status" value="1"/>
</dbReference>
<evidence type="ECO:0000256" key="5">
    <source>
        <dbReference type="ARBA" id="ARBA00022807"/>
    </source>
</evidence>
<comment type="similarity">
    <text evidence="1">Belongs to the peptidase C1 family.</text>
</comment>
<evidence type="ECO:0000256" key="1">
    <source>
        <dbReference type="ARBA" id="ARBA00008455"/>
    </source>
</evidence>
<gene>
    <name evidence="10" type="ORF">J5N97_002722</name>
</gene>
<keyword evidence="6" id="KW-1015">Disulfide bond</keyword>
<evidence type="ECO:0000313" key="10">
    <source>
        <dbReference type="EMBL" id="KAJ0984366.1"/>
    </source>
</evidence>
<dbReference type="Proteomes" id="UP001085076">
    <property type="component" value="Miscellaneous, Linkage group lg01"/>
</dbReference>
<sequence>MATIFFIILFLISSLVSSSSKAITRSESEIKLLYEGWLVTHQKYYNNLMEKEKRYDIFKDNLRYIDERNAGDHSFRLGLNVFADLTNEEYRATYCGGLLVDKMDLKGDHGDDHHGQKHWLNETEDDVPDSIDWRELGAVVPIKHQGACFSCWAFSSVAAVEGLNQIKTGKLISLSEQEIVDCFKKDCDAGYIQDSLNFIVENGGLDTEEDYPYKAKYVSCDKFKNNKKIVSIDGYERVYPPNDEVGLKKIVAKQPVAAGIEGYGKDFQLYESGIFNGNCGTSIDHAVAIVGYGVENKTDYWILKNSFGVKWGENGFMRIKRNVYAFWGRCGVAMQTYYPTMKEDKNKGKIQME</sequence>
<comment type="caution">
    <text evidence="10">The sequence shown here is derived from an EMBL/GenBank/DDBJ whole genome shotgun (WGS) entry which is preliminary data.</text>
</comment>
<keyword evidence="2" id="KW-0645">Protease</keyword>